<dbReference type="Proteomes" id="UP000318995">
    <property type="component" value="Unassembled WGS sequence"/>
</dbReference>
<comment type="caution">
    <text evidence="1">The sequence shown here is derived from an EMBL/GenBank/DDBJ whole genome shotgun (WGS) entry which is preliminary data.</text>
</comment>
<proteinExistence type="predicted"/>
<gene>
    <name evidence="1" type="ORF">Pla111_01610</name>
</gene>
<organism evidence="1 2">
    <name type="scientific">Botrimarina hoheduenensis</name>
    <dbReference type="NCBI Taxonomy" id="2528000"/>
    <lineage>
        <taxon>Bacteria</taxon>
        <taxon>Pseudomonadati</taxon>
        <taxon>Planctomycetota</taxon>
        <taxon>Planctomycetia</taxon>
        <taxon>Pirellulales</taxon>
        <taxon>Lacipirellulaceae</taxon>
        <taxon>Botrimarina</taxon>
    </lineage>
</organism>
<dbReference type="RefSeq" id="WP_146570435.1">
    <property type="nucleotide sequence ID" value="NZ_SJPH01000001.1"/>
</dbReference>
<name>A0A5C5WEB8_9BACT</name>
<sequence length="66" mass="7704">MSGARSRSLRERLYHELLDAVATHRVANRPDRFEPRRKKKRKAPYDLLMKSRAATKLDILKGVSKN</sequence>
<evidence type="ECO:0000313" key="2">
    <source>
        <dbReference type="Proteomes" id="UP000318995"/>
    </source>
</evidence>
<dbReference type="AlphaFoldDB" id="A0A5C5WEB8"/>
<keyword evidence="2" id="KW-1185">Reference proteome</keyword>
<reference evidence="1 2" key="1">
    <citation type="submission" date="2019-02" db="EMBL/GenBank/DDBJ databases">
        <title>Deep-cultivation of Planctomycetes and their phenomic and genomic characterization uncovers novel biology.</title>
        <authorList>
            <person name="Wiegand S."/>
            <person name="Jogler M."/>
            <person name="Boedeker C."/>
            <person name="Pinto D."/>
            <person name="Vollmers J."/>
            <person name="Rivas-Marin E."/>
            <person name="Kohn T."/>
            <person name="Peeters S.H."/>
            <person name="Heuer A."/>
            <person name="Rast P."/>
            <person name="Oberbeckmann S."/>
            <person name="Bunk B."/>
            <person name="Jeske O."/>
            <person name="Meyerdierks A."/>
            <person name="Storesund J.E."/>
            <person name="Kallscheuer N."/>
            <person name="Luecker S."/>
            <person name="Lage O.M."/>
            <person name="Pohl T."/>
            <person name="Merkel B.J."/>
            <person name="Hornburger P."/>
            <person name="Mueller R.-W."/>
            <person name="Bruemmer F."/>
            <person name="Labrenz M."/>
            <person name="Spormann A.M."/>
            <person name="Op Den Camp H."/>
            <person name="Overmann J."/>
            <person name="Amann R."/>
            <person name="Jetten M.S.M."/>
            <person name="Mascher T."/>
            <person name="Medema M.H."/>
            <person name="Devos D.P."/>
            <person name="Kaster A.-K."/>
            <person name="Ovreas L."/>
            <person name="Rohde M."/>
            <person name="Galperin M.Y."/>
            <person name="Jogler C."/>
        </authorList>
    </citation>
    <scope>NUCLEOTIDE SEQUENCE [LARGE SCALE GENOMIC DNA]</scope>
    <source>
        <strain evidence="1 2">Pla111</strain>
    </source>
</reference>
<protein>
    <submittedName>
        <fullName evidence="1">Uncharacterized protein</fullName>
    </submittedName>
</protein>
<dbReference type="EMBL" id="SJPH01000001">
    <property type="protein sequence ID" value="TWT48395.1"/>
    <property type="molecule type" value="Genomic_DNA"/>
</dbReference>
<evidence type="ECO:0000313" key="1">
    <source>
        <dbReference type="EMBL" id="TWT48395.1"/>
    </source>
</evidence>
<accession>A0A5C5WEB8</accession>